<organism evidence="1 2">
    <name type="scientific">Rhodanobacter terrae</name>
    <dbReference type="NCBI Taxonomy" id="418647"/>
    <lineage>
        <taxon>Bacteria</taxon>
        <taxon>Pseudomonadati</taxon>
        <taxon>Pseudomonadota</taxon>
        <taxon>Gammaproteobacteria</taxon>
        <taxon>Lysobacterales</taxon>
        <taxon>Rhodanobacteraceae</taxon>
        <taxon>Rhodanobacter</taxon>
    </lineage>
</organism>
<sequence length="54" mass="5907">MRWLADGVVARGRALTGFQELAHQRRYPFGMAPGQGEVASRDEAAIRAVLARPV</sequence>
<name>A0ABW0T2S8_9GAMM</name>
<accession>A0ABW0T2S8</accession>
<dbReference type="Proteomes" id="UP001596111">
    <property type="component" value="Unassembled WGS sequence"/>
</dbReference>
<protein>
    <submittedName>
        <fullName evidence="1">Uncharacterized protein</fullName>
    </submittedName>
</protein>
<proteinExistence type="predicted"/>
<evidence type="ECO:0000313" key="1">
    <source>
        <dbReference type="EMBL" id="MFC5583194.1"/>
    </source>
</evidence>
<dbReference type="RefSeq" id="WP_377329995.1">
    <property type="nucleotide sequence ID" value="NZ_JBHSNG010000036.1"/>
</dbReference>
<dbReference type="EMBL" id="JBHSNG010000036">
    <property type="protein sequence ID" value="MFC5583194.1"/>
    <property type="molecule type" value="Genomic_DNA"/>
</dbReference>
<comment type="caution">
    <text evidence="1">The sequence shown here is derived from an EMBL/GenBank/DDBJ whole genome shotgun (WGS) entry which is preliminary data.</text>
</comment>
<evidence type="ECO:0000313" key="2">
    <source>
        <dbReference type="Proteomes" id="UP001596111"/>
    </source>
</evidence>
<keyword evidence="2" id="KW-1185">Reference proteome</keyword>
<gene>
    <name evidence="1" type="ORF">ACFPPB_18935</name>
</gene>
<reference evidence="2" key="1">
    <citation type="journal article" date="2019" name="Int. J. Syst. Evol. Microbiol.">
        <title>The Global Catalogue of Microorganisms (GCM) 10K type strain sequencing project: providing services to taxonomists for standard genome sequencing and annotation.</title>
        <authorList>
            <consortium name="The Broad Institute Genomics Platform"/>
            <consortium name="The Broad Institute Genome Sequencing Center for Infectious Disease"/>
            <person name="Wu L."/>
            <person name="Ma J."/>
        </authorList>
    </citation>
    <scope>NUCLEOTIDE SEQUENCE [LARGE SCALE GENOMIC DNA]</scope>
    <source>
        <strain evidence="2">CGMCC 1.13587</strain>
    </source>
</reference>